<reference evidence="2 3" key="1">
    <citation type="submission" date="2018-03" db="EMBL/GenBank/DDBJ databases">
        <title>Genomic Encyclopedia of Type Strains, Phase III (KMG-III): the genomes of soil and plant-associated and newly described type strains.</title>
        <authorList>
            <person name="Whitman W."/>
        </authorList>
    </citation>
    <scope>NUCLEOTIDE SEQUENCE [LARGE SCALE GENOMIC DNA]</scope>
    <source>
        <strain evidence="2 3">CGMCC 4.7097</strain>
    </source>
</reference>
<name>A0A2P8ICX2_SACCR</name>
<protein>
    <submittedName>
        <fullName evidence="2">Uncharacterized protein DUF397</fullName>
    </submittedName>
</protein>
<dbReference type="AlphaFoldDB" id="A0A2P8ICX2"/>
<evidence type="ECO:0000313" key="2">
    <source>
        <dbReference type="EMBL" id="PSL56312.1"/>
    </source>
</evidence>
<feature type="domain" description="DUF397" evidence="1">
    <location>
        <begin position="6"/>
        <end position="56"/>
    </location>
</feature>
<dbReference type="Pfam" id="PF04149">
    <property type="entry name" value="DUF397"/>
    <property type="match status" value="1"/>
</dbReference>
<dbReference type="EMBL" id="PYAX01000003">
    <property type="protein sequence ID" value="PSL56312.1"/>
    <property type="molecule type" value="Genomic_DNA"/>
</dbReference>
<accession>A0A2P8ICX2</accession>
<dbReference type="Proteomes" id="UP000241118">
    <property type="component" value="Unassembled WGS sequence"/>
</dbReference>
<dbReference type="OrthoDB" id="3697313at2"/>
<keyword evidence="3" id="KW-1185">Reference proteome</keyword>
<comment type="caution">
    <text evidence="2">The sequence shown here is derived from an EMBL/GenBank/DDBJ whole genome shotgun (WGS) entry which is preliminary data.</text>
</comment>
<dbReference type="InterPro" id="IPR007278">
    <property type="entry name" value="DUF397"/>
</dbReference>
<organism evidence="2 3">
    <name type="scientific">Saccharothrix carnea</name>
    <dbReference type="NCBI Taxonomy" id="1280637"/>
    <lineage>
        <taxon>Bacteria</taxon>
        <taxon>Bacillati</taxon>
        <taxon>Actinomycetota</taxon>
        <taxon>Actinomycetes</taxon>
        <taxon>Pseudonocardiales</taxon>
        <taxon>Pseudonocardiaceae</taxon>
        <taxon>Saccharothrix</taxon>
    </lineage>
</organism>
<proteinExistence type="predicted"/>
<gene>
    <name evidence="2" type="ORF">B0I31_10361</name>
</gene>
<evidence type="ECO:0000313" key="3">
    <source>
        <dbReference type="Proteomes" id="UP000241118"/>
    </source>
</evidence>
<dbReference type="RefSeq" id="WP_106614802.1">
    <property type="nucleotide sequence ID" value="NZ_PYAX01000003.1"/>
</dbReference>
<evidence type="ECO:0000259" key="1">
    <source>
        <dbReference type="Pfam" id="PF04149"/>
    </source>
</evidence>
<sequence>MNNDKTWRKSTYSGAGNNCVELAVGRSTTSVRDSKRPGPRLTFGERPFRAFLTALRQT</sequence>